<name>A0A2M7XBR7_9BACT</name>
<dbReference type="Proteomes" id="UP000229385">
    <property type="component" value="Unassembled WGS sequence"/>
</dbReference>
<evidence type="ECO:0000313" key="1">
    <source>
        <dbReference type="EMBL" id="PJA45341.1"/>
    </source>
</evidence>
<dbReference type="EMBL" id="PFWU01000043">
    <property type="protein sequence ID" value="PJA45341.1"/>
    <property type="molecule type" value="Genomic_DNA"/>
</dbReference>
<proteinExistence type="predicted"/>
<organism evidence="1 2">
    <name type="scientific">Candidatus Uhrbacteria bacterium CG_4_9_14_3_um_filter_50_9</name>
    <dbReference type="NCBI Taxonomy" id="1975035"/>
    <lineage>
        <taxon>Bacteria</taxon>
        <taxon>Candidatus Uhriibacteriota</taxon>
    </lineage>
</organism>
<sequence>MIYMLTGGNLEHVEKRYVPNKLDDRIKTFVRALLQSDILDRPREAHKLFKELDDIRRDVFNLSNDITHGIRRAD</sequence>
<protein>
    <submittedName>
        <fullName evidence="1">Uncharacterized protein</fullName>
    </submittedName>
</protein>
<evidence type="ECO:0000313" key="2">
    <source>
        <dbReference type="Proteomes" id="UP000229385"/>
    </source>
</evidence>
<comment type="caution">
    <text evidence="1">The sequence shown here is derived from an EMBL/GenBank/DDBJ whole genome shotgun (WGS) entry which is preliminary data.</text>
</comment>
<dbReference type="AlphaFoldDB" id="A0A2M7XBR7"/>
<reference evidence="2" key="1">
    <citation type="submission" date="2017-09" db="EMBL/GenBank/DDBJ databases">
        <title>Depth-based differentiation of microbial function through sediment-hosted aquifers and enrichment of novel symbionts in the deep terrestrial subsurface.</title>
        <authorList>
            <person name="Probst A.J."/>
            <person name="Ladd B."/>
            <person name="Jarett J.K."/>
            <person name="Geller-Mcgrath D.E."/>
            <person name="Sieber C.M.K."/>
            <person name="Emerson J.B."/>
            <person name="Anantharaman K."/>
            <person name="Thomas B.C."/>
            <person name="Malmstrom R."/>
            <person name="Stieglmeier M."/>
            <person name="Klingl A."/>
            <person name="Woyke T."/>
            <person name="Ryan C.M."/>
            <person name="Banfield J.F."/>
        </authorList>
    </citation>
    <scope>NUCLEOTIDE SEQUENCE [LARGE SCALE GENOMIC DNA]</scope>
</reference>
<accession>A0A2M7XBR7</accession>
<gene>
    <name evidence="1" type="ORF">CO174_03750</name>
</gene>